<protein>
    <recommendedName>
        <fullName evidence="3">Reverse transcriptase zinc-binding domain-containing protein</fullName>
    </recommendedName>
</protein>
<dbReference type="AlphaFoldDB" id="A0AAV8WV86"/>
<dbReference type="PANTHER" id="PTHR35450:SF2">
    <property type="entry name" value="REVERSE TRANSCRIPTASE DOMAIN-CONTAINING PROTEIN"/>
    <property type="match status" value="1"/>
</dbReference>
<dbReference type="EMBL" id="JANEYF010004611">
    <property type="protein sequence ID" value="KAJ8930579.1"/>
    <property type="molecule type" value="Genomic_DNA"/>
</dbReference>
<comment type="caution">
    <text evidence="1">The sequence shown here is derived from an EMBL/GenBank/DDBJ whole genome shotgun (WGS) entry which is preliminary data.</text>
</comment>
<organism evidence="1 2">
    <name type="scientific">Rhamnusium bicolor</name>
    <dbReference type="NCBI Taxonomy" id="1586634"/>
    <lineage>
        <taxon>Eukaryota</taxon>
        <taxon>Metazoa</taxon>
        <taxon>Ecdysozoa</taxon>
        <taxon>Arthropoda</taxon>
        <taxon>Hexapoda</taxon>
        <taxon>Insecta</taxon>
        <taxon>Pterygota</taxon>
        <taxon>Neoptera</taxon>
        <taxon>Endopterygota</taxon>
        <taxon>Coleoptera</taxon>
        <taxon>Polyphaga</taxon>
        <taxon>Cucujiformia</taxon>
        <taxon>Chrysomeloidea</taxon>
        <taxon>Cerambycidae</taxon>
        <taxon>Lepturinae</taxon>
        <taxon>Rhagiini</taxon>
        <taxon>Rhamnusium</taxon>
    </lineage>
</organism>
<evidence type="ECO:0000313" key="2">
    <source>
        <dbReference type="Proteomes" id="UP001162156"/>
    </source>
</evidence>
<accession>A0AAV8WV86</accession>
<reference evidence="1" key="1">
    <citation type="journal article" date="2023" name="Insect Mol. Biol.">
        <title>Genome sequencing provides insights into the evolution of gene families encoding plant cell wall-degrading enzymes in longhorned beetles.</title>
        <authorList>
            <person name="Shin N.R."/>
            <person name="Okamura Y."/>
            <person name="Kirsch R."/>
            <person name="Pauchet Y."/>
        </authorList>
    </citation>
    <scope>NUCLEOTIDE SEQUENCE</scope>
    <source>
        <strain evidence="1">RBIC_L_NR</strain>
    </source>
</reference>
<dbReference type="PANTHER" id="PTHR35450">
    <property type="entry name" value="REVERSE TRANSCRIPTASE DOMAIN-CONTAINING PROTEIN"/>
    <property type="match status" value="1"/>
</dbReference>
<keyword evidence="2" id="KW-1185">Reference proteome</keyword>
<evidence type="ECO:0008006" key="3">
    <source>
        <dbReference type="Google" id="ProtNLM"/>
    </source>
</evidence>
<dbReference type="Proteomes" id="UP001162156">
    <property type="component" value="Unassembled WGS sequence"/>
</dbReference>
<gene>
    <name evidence="1" type="ORF">NQ314_016602</name>
</gene>
<proteinExistence type="predicted"/>
<name>A0AAV8WV86_9CUCU</name>
<evidence type="ECO:0000313" key="1">
    <source>
        <dbReference type="EMBL" id="KAJ8930579.1"/>
    </source>
</evidence>
<sequence length="612" mass="70894">MSSHKELLIKCSVVKGSLTRFKTYYTNIDLDNPNLVQLEIRLNKLESNWETFCEIQTQIELQDADNFGVHNLERQKWLQLLEENWPLDITKDISLNSCPSESNIELQNKSTVVLIDTDTSNLFKKYSKLSKLKRVVAYILRFKNNALSTSNCKEYGPLTYTELNDSLNVLIKLAQNESFSTEITDLKRKNSISSKKKGHNVVVKSCKDKHWYSVTVLVLQKGDEPRSYWIRKESNNRIVRRPIKDRPSGKIPEGLTFERATDSEENKKVSCRNWQDTIIKTEQMEHNVYYMHVGYPVRNNFTECVGGQAVRKALASESFSKSVTVLVLQKGDEPRSYWIRKESNNRIVRRWHRTTKVELVKNKPLHGQFLKHLDKQFVDKDASIAWLRSSDLKGETESLIVAAQDQALNTRYHQRNIIGMQVDSKCRMCNTKEETVSHILTGCTTLAATEYTYRHNKVASYIHWAICKDLSIDMPDRWYDHDPQPVTNSQDCTVMWDHSIRTDRTICANRPDIVFHNREKRICLLIDIAIPDDRNITTKEAEKITKYKDLQIEVQCMWNVKAKVIPVVIGSLGTIKKGFHKHLEQIPGNPTPYELQKIALLGSTHILRRVIT</sequence>